<dbReference type="InterPro" id="IPR026960">
    <property type="entry name" value="RVT-Znf"/>
</dbReference>
<proteinExistence type="predicted"/>
<keyword evidence="3" id="KW-1185">Reference proteome</keyword>
<gene>
    <name evidence="2" type="ORF">SLEP1_g46676</name>
</gene>
<evidence type="ECO:0000313" key="3">
    <source>
        <dbReference type="Proteomes" id="UP001054252"/>
    </source>
</evidence>
<organism evidence="2 3">
    <name type="scientific">Rubroshorea leprosula</name>
    <dbReference type="NCBI Taxonomy" id="152421"/>
    <lineage>
        <taxon>Eukaryota</taxon>
        <taxon>Viridiplantae</taxon>
        <taxon>Streptophyta</taxon>
        <taxon>Embryophyta</taxon>
        <taxon>Tracheophyta</taxon>
        <taxon>Spermatophyta</taxon>
        <taxon>Magnoliopsida</taxon>
        <taxon>eudicotyledons</taxon>
        <taxon>Gunneridae</taxon>
        <taxon>Pentapetalae</taxon>
        <taxon>rosids</taxon>
        <taxon>malvids</taxon>
        <taxon>Malvales</taxon>
        <taxon>Dipterocarpaceae</taxon>
        <taxon>Rubroshorea</taxon>
    </lineage>
</organism>
<accession>A0AAV5LN22</accession>
<feature type="domain" description="Reverse transcriptase zinc-binding" evidence="1">
    <location>
        <begin position="43"/>
        <end position="134"/>
    </location>
</feature>
<reference evidence="2 3" key="1">
    <citation type="journal article" date="2021" name="Commun. Biol.">
        <title>The genome of Shorea leprosula (Dipterocarpaceae) highlights the ecological relevance of drought in aseasonal tropical rainforests.</title>
        <authorList>
            <person name="Ng K.K.S."/>
            <person name="Kobayashi M.J."/>
            <person name="Fawcett J.A."/>
            <person name="Hatakeyama M."/>
            <person name="Paape T."/>
            <person name="Ng C.H."/>
            <person name="Ang C.C."/>
            <person name="Tnah L.H."/>
            <person name="Lee C.T."/>
            <person name="Nishiyama T."/>
            <person name="Sese J."/>
            <person name="O'Brien M.J."/>
            <person name="Copetti D."/>
            <person name="Mohd Noor M.I."/>
            <person name="Ong R.C."/>
            <person name="Putra M."/>
            <person name="Sireger I.Z."/>
            <person name="Indrioko S."/>
            <person name="Kosugi Y."/>
            <person name="Izuno A."/>
            <person name="Isagi Y."/>
            <person name="Lee S.L."/>
            <person name="Shimizu K.K."/>
        </authorList>
    </citation>
    <scope>NUCLEOTIDE SEQUENCE [LARGE SCALE GENOMIC DNA]</scope>
    <source>
        <strain evidence="2">214</strain>
    </source>
</reference>
<sequence length="240" mass="28453">MKRQLRSWEEDLVRELLETFKIAHLTQNKEDQWRWHLEPSRNYTTKSAYSQLLKGDTRPAGDFKRVWKAPIPPKVSAFCWQLLHRKLPTKDNLATRGILTDTSSLSCCWCDTSLESLESPDHMFVNCNLAFTLWMKCYKWWDKQYVMGNSRRMVLDQHKWIGGQKLIDKGWNIIWFAMVWTLWLGKNDMILKKKEAKVDCFFELVQTRSFYWAKNTAGMDGFSISTWCQNPVNCLKIKPN</sequence>
<name>A0AAV5LN22_9ROSI</name>
<protein>
    <recommendedName>
        <fullName evidence="1">Reverse transcriptase zinc-binding domain-containing protein</fullName>
    </recommendedName>
</protein>
<dbReference type="EMBL" id="BPVZ01000130">
    <property type="protein sequence ID" value="GKV38806.1"/>
    <property type="molecule type" value="Genomic_DNA"/>
</dbReference>
<dbReference type="Pfam" id="PF13966">
    <property type="entry name" value="zf-RVT"/>
    <property type="match status" value="1"/>
</dbReference>
<dbReference type="Proteomes" id="UP001054252">
    <property type="component" value="Unassembled WGS sequence"/>
</dbReference>
<comment type="caution">
    <text evidence="2">The sequence shown here is derived from an EMBL/GenBank/DDBJ whole genome shotgun (WGS) entry which is preliminary data.</text>
</comment>
<evidence type="ECO:0000259" key="1">
    <source>
        <dbReference type="Pfam" id="PF13966"/>
    </source>
</evidence>
<evidence type="ECO:0000313" key="2">
    <source>
        <dbReference type="EMBL" id="GKV38806.1"/>
    </source>
</evidence>
<dbReference type="AlphaFoldDB" id="A0AAV5LN22"/>